<organism evidence="1 2">
    <name type="scientific">Aspergillus pseudocaelatus</name>
    <dbReference type="NCBI Taxonomy" id="1825620"/>
    <lineage>
        <taxon>Eukaryota</taxon>
        <taxon>Fungi</taxon>
        <taxon>Dikarya</taxon>
        <taxon>Ascomycota</taxon>
        <taxon>Pezizomycotina</taxon>
        <taxon>Eurotiomycetes</taxon>
        <taxon>Eurotiomycetidae</taxon>
        <taxon>Eurotiales</taxon>
        <taxon>Aspergillaceae</taxon>
        <taxon>Aspergillus</taxon>
        <taxon>Aspergillus subgen. Circumdati</taxon>
    </lineage>
</organism>
<protein>
    <recommendedName>
        <fullName evidence="3">Amino acid permease/ SLC12A domain-containing protein</fullName>
    </recommendedName>
</protein>
<proteinExistence type="predicted"/>
<sequence length="75" mass="8114">MMFVDSALGQFLWCFHPPIPRISTPLVVVGQSDCRCVPISGRGTPIIIVVTIASLFVCLPITDSATRAHTLFSLV</sequence>
<evidence type="ECO:0008006" key="3">
    <source>
        <dbReference type="Google" id="ProtNLM"/>
    </source>
</evidence>
<evidence type="ECO:0000313" key="1">
    <source>
        <dbReference type="EMBL" id="KAE8420732.1"/>
    </source>
</evidence>
<feature type="non-terminal residue" evidence="1">
    <location>
        <position position="1"/>
    </location>
</feature>
<evidence type="ECO:0000313" key="2">
    <source>
        <dbReference type="Proteomes" id="UP000325395"/>
    </source>
</evidence>
<name>A0ABQ6WUE5_9EURO</name>
<dbReference type="Proteomes" id="UP000325395">
    <property type="component" value="Unassembled WGS sequence"/>
</dbReference>
<accession>A0ABQ6WUE5</accession>
<gene>
    <name evidence="1" type="ORF">BDV36DRAFT_249043</name>
</gene>
<keyword evidence="2" id="KW-1185">Reference proteome</keyword>
<reference evidence="1 2" key="1">
    <citation type="submission" date="2019-04" db="EMBL/GenBank/DDBJ databases">
        <authorList>
            <consortium name="DOE Joint Genome Institute"/>
            <person name="Mondo S."/>
            <person name="Kjaerbolling I."/>
            <person name="Vesth T."/>
            <person name="Frisvad J.C."/>
            <person name="Nybo J.L."/>
            <person name="Theobald S."/>
            <person name="Kildgaard S."/>
            <person name="Isbrandt T."/>
            <person name="Kuo A."/>
            <person name="Sato A."/>
            <person name="Lyhne E.K."/>
            <person name="Kogle M.E."/>
            <person name="Wiebenga A."/>
            <person name="Kun R.S."/>
            <person name="Lubbers R.J."/>
            <person name="Makela M.R."/>
            <person name="Barry K."/>
            <person name="Chovatia M."/>
            <person name="Clum A."/>
            <person name="Daum C."/>
            <person name="Haridas S."/>
            <person name="He G."/>
            <person name="LaButti K."/>
            <person name="Lipzen A."/>
            <person name="Riley R."/>
            <person name="Salamov A."/>
            <person name="Simmons B.A."/>
            <person name="Magnuson J.K."/>
            <person name="Henrissat B."/>
            <person name="Mortensen U.H."/>
            <person name="Larsen T.O."/>
            <person name="Devries R.P."/>
            <person name="Grigoriev I.V."/>
            <person name="Machida M."/>
            <person name="Baker S.E."/>
            <person name="Andersen M.R."/>
            <person name="Cantor M.N."/>
            <person name="Hua S.X."/>
        </authorList>
    </citation>
    <scope>NUCLEOTIDE SEQUENCE [LARGE SCALE GENOMIC DNA]</scope>
    <source>
        <strain evidence="1 2">CBS 117616</strain>
    </source>
</reference>
<dbReference type="EMBL" id="ML735706">
    <property type="protein sequence ID" value="KAE8420732.1"/>
    <property type="molecule type" value="Genomic_DNA"/>
</dbReference>